<reference evidence="1 2" key="1">
    <citation type="submission" date="2024-11" db="EMBL/GenBank/DDBJ databases">
        <authorList>
            <person name="Heng Y.C."/>
            <person name="Lim A.C.H."/>
            <person name="Lee J.K.Y."/>
            <person name="Kittelmann S."/>
        </authorList>
    </citation>
    <scope>NUCLEOTIDE SEQUENCE [LARGE SCALE GENOMIC DNA]</scope>
    <source>
        <strain evidence="1 2">WILCCON 0114</strain>
    </source>
</reference>
<dbReference type="EMBL" id="JBJIAA010000002">
    <property type="protein sequence ID" value="MFL0249386.1"/>
    <property type="molecule type" value="Genomic_DNA"/>
</dbReference>
<dbReference type="Pfam" id="PF14276">
    <property type="entry name" value="DUF4363"/>
    <property type="match status" value="1"/>
</dbReference>
<dbReference type="InterPro" id="IPR025373">
    <property type="entry name" value="DUF4363"/>
</dbReference>
<dbReference type="RefSeq" id="WP_406786054.1">
    <property type="nucleotide sequence ID" value="NZ_JBJIAA010000002.1"/>
</dbReference>
<evidence type="ECO:0000313" key="1">
    <source>
        <dbReference type="EMBL" id="MFL0249386.1"/>
    </source>
</evidence>
<proteinExistence type="predicted"/>
<sequence length="121" mass="13699">MKKLFNLVVPVLILVLSLLIMLSGSFLKRPRGDYDNVIKNIDTTTKAVLSEDWKLADQNTQKLDSSWKTIVKRIQFSSERTEINNISLSIARLKASIIAKDKSSALIELNSAKEHWEDLGK</sequence>
<evidence type="ECO:0000313" key="2">
    <source>
        <dbReference type="Proteomes" id="UP001623592"/>
    </source>
</evidence>
<gene>
    <name evidence="1" type="ORF">ACJDT4_03050</name>
</gene>
<dbReference type="Proteomes" id="UP001623592">
    <property type="component" value="Unassembled WGS sequence"/>
</dbReference>
<keyword evidence="2" id="KW-1185">Reference proteome</keyword>
<organism evidence="1 2">
    <name type="scientific">Clostridium neuense</name>
    <dbReference type="NCBI Taxonomy" id="1728934"/>
    <lineage>
        <taxon>Bacteria</taxon>
        <taxon>Bacillati</taxon>
        <taxon>Bacillota</taxon>
        <taxon>Clostridia</taxon>
        <taxon>Eubacteriales</taxon>
        <taxon>Clostridiaceae</taxon>
        <taxon>Clostridium</taxon>
    </lineage>
</organism>
<comment type="caution">
    <text evidence="1">The sequence shown here is derived from an EMBL/GenBank/DDBJ whole genome shotgun (WGS) entry which is preliminary data.</text>
</comment>
<protein>
    <submittedName>
        <fullName evidence="1">DUF4363 family protein</fullName>
    </submittedName>
</protein>
<accession>A0ABW8TB52</accession>
<name>A0ABW8TB52_9CLOT</name>